<organism evidence="6 7">
    <name type="scientific">Oceanobacillus locisalsi</name>
    <dbReference type="NCBI Taxonomy" id="546107"/>
    <lineage>
        <taxon>Bacteria</taxon>
        <taxon>Bacillati</taxon>
        <taxon>Bacillota</taxon>
        <taxon>Bacilli</taxon>
        <taxon>Bacillales</taxon>
        <taxon>Bacillaceae</taxon>
        <taxon>Oceanobacillus</taxon>
    </lineage>
</organism>
<dbReference type="InterPro" id="IPR014757">
    <property type="entry name" value="Tscrpt_reg_IclR_C"/>
</dbReference>
<name>A0ABW3NG56_9BACI</name>
<evidence type="ECO:0000313" key="6">
    <source>
        <dbReference type="EMBL" id="MFD1066008.1"/>
    </source>
</evidence>
<dbReference type="Proteomes" id="UP001597041">
    <property type="component" value="Unassembled WGS sequence"/>
</dbReference>
<dbReference type="SUPFAM" id="SSF55781">
    <property type="entry name" value="GAF domain-like"/>
    <property type="match status" value="1"/>
</dbReference>
<dbReference type="SUPFAM" id="SSF46785">
    <property type="entry name" value="Winged helix' DNA-binding domain"/>
    <property type="match status" value="1"/>
</dbReference>
<dbReference type="EMBL" id="JBHTKK010000008">
    <property type="protein sequence ID" value="MFD1066008.1"/>
    <property type="molecule type" value="Genomic_DNA"/>
</dbReference>
<proteinExistence type="predicted"/>
<dbReference type="Gene3D" id="3.30.450.40">
    <property type="match status" value="1"/>
</dbReference>
<evidence type="ECO:0000259" key="5">
    <source>
        <dbReference type="PROSITE" id="PS51078"/>
    </source>
</evidence>
<dbReference type="RefSeq" id="WP_379591599.1">
    <property type="nucleotide sequence ID" value="NZ_JBHTKK010000008.1"/>
</dbReference>
<evidence type="ECO:0000256" key="2">
    <source>
        <dbReference type="ARBA" id="ARBA00023125"/>
    </source>
</evidence>
<dbReference type="InterPro" id="IPR036390">
    <property type="entry name" value="WH_DNA-bd_sf"/>
</dbReference>
<dbReference type="PANTHER" id="PTHR30136:SF35">
    <property type="entry name" value="HTH-TYPE TRANSCRIPTIONAL REGULATOR RV1719"/>
    <property type="match status" value="1"/>
</dbReference>
<keyword evidence="3" id="KW-0804">Transcription</keyword>
<accession>A0ABW3NG56</accession>
<dbReference type="InterPro" id="IPR005471">
    <property type="entry name" value="Tscrpt_reg_IclR_N"/>
</dbReference>
<keyword evidence="1" id="KW-0805">Transcription regulation</keyword>
<evidence type="ECO:0000256" key="3">
    <source>
        <dbReference type="ARBA" id="ARBA00023163"/>
    </source>
</evidence>
<evidence type="ECO:0000256" key="1">
    <source>
        <dbReference type="ARBA" id="ARBA00023015"/>
    </source>
</evidence>
<dbReference type="InterPro" id="IPR029016">
    <property type="entry name" value="GAF-like_dom_sf"/>
</dbReference>
<evidence type="ECO:0000313" key="7">
    <source>
        <dbReference type="Proteomes" id="UP001597041"/>
    </source>
</evidence>
<gene>
    <name evidence="6" type="ORF">ACFQ19_08220</name>
</gene>
<feature type="domain" description="HTH iclR-type" evidence="4">
    <location>
        <begin position="11"/>
        <end position="72"/>
    </location>
</feature>
<reference evidence="7" key="1">
    <citation type="journal article" date="2019" name="Int. J. Syst. Evol. Microbiol.">
        <title>The Global Catalogue of Microorganisms (GCM) 10K type strain sequencing project: providing services to taxonomists for standard genome sequencing and annotation.</title>
        <authorList>
            <consortium name="The Broad Institute Genomics Platform"/>
            <consortium name="The Broad Institute Genome Sequencing Center for Infectious Disease"/>
            <person name="Wu L."/>
            <person name="Ma J."/>
        </authorList>
    </citation>
    <scope>NUCLEOTIDE SEQUENCE [LARGE SCALE GENOMIC DNA]</scope>
    <source>
        <strain evidence="7">CCUG 56608</strain>
    </source>
</reference>
<comment type="caution">
    <text evidence="6">The sequence shown here is derived from an EMBL/GenBank/DDBJ whole genome shotgun (WGS) entry which is preliminary data.</text>
</comment>
<dbReference type="Pfam" id="PF09339">
    <property type="entry name" value="HTH_IclR"/>
    <property type="match status" value="1"/>
</dbReference>
<dbReference type="PANTHER" id="PTHR30136">
    <property type="entry name" value="HELIX-TURN-HELIX TRANSCRIPTIONAL REGULATOR, ICLR FAMILY"/>
    <property type="match status" value="1"/>
</dbReference>
<dbReference type="SMART" id="SM00346">
    <property type="entry name" value="HTH_ICLR"/>
    <property type="match status" value="1"/>
</dbReference>
<keyword evidence="2" id="KW-0238">DNA-binding</keyword>
<dbReference type="Gene3D" id="1.10.10.10">
    <property type="entry name" value="Winged helix-like DNA-binding domain superfamily/Winged helix DNA-binding domain"/>
    <property type="match status" value="1"/>
</dbReference>
<dbReference type="InterPro" id="IPR050707">
    <property type="entry name" value="HTH_MetabolicPath_Reg"/>
</dbReference>
<keyword evidence="7" id="KW-1185">Reference proteome</keyword>
<evidence type="ECO:0000259" key="4">
    <source>
        <dbReference type="PROSITE" id="PS51077"/>
    </source>
</evidence>
<dbReference type="PROSITE" id="PS51078">
    <property type="entry name" value="ICLR_ED"/>
    <property type="match status" value="1"/>
</dbReference>
<feature type="domain" description="IclR-ED" evidence="5">
    <location>
        <begin position="73"/>
        <end position="255"/>
    </location>
</feature>
<protein>
    <submittedName>
        <fullName evidence="6">IclR family transcriptional regulator</fullName>
    </submittedName>
</protein>
<dbReference type="Pfam" id="PF01614">
    <property type="entry name" value="IclR_C"/>
    <property type="match status" value="1"/>
</dbReference>
<sequence length="255" mass="28356">MSVKKEKQTTVSSVDKAIDILIALGQSDIKTIRELGQQLDITKSTLHRLLQTLESRGLVKKDITTDKYSLGYKILELSSNLKKENEIRELAIGQMEELSRLTGDTVQLAILENNEIIIIETVEGTNTLRVFAQPGQKYPITYGNFGKVFLAYQSTSNIVNHINATPLLKYASATITDQEKFIDEVNEVKKNNISVGIDDPIEGAISMAAPITDSNNNIVASLSIAGVKTQQKISEIEKFKMYIMDYADKISNELK</sequence>
<dbReference type="InterPro" id="IPR036388">
    <property type="entry name" value="WH-like_DNA-bd_sf"/>
</dbReference>
<dbReference type="PROSITE" id="PS51077">
    <property type="entry name" value="HTH_ICLR"/>
    <property type="match status" value="1"/>
</dbReference>